<evidence type="ECO:0000256" key="2">
    <source>
        <dbReference type="ARBA" id="ARBA00012755"/>
    </source>
</evidence>
<protein>
    <recommendedName>
        <fullName evidence="2 5">Alpha-galactosidase</fullName>
        <ecNumber evidence="2 5">3.2.1.22</ecNumber>
    </recommendedName>
</protein>
<organism evidence="10 11">
    <name type="scientific">Pectobacterium carotovorum</name>
    <name type="common">Erwinia carotovora</name>
    <dbReference type="NCBI Taxonomy" id="554"/>
    <lineage>
        <taxon>Bacteria</taxon>
        <taxon>Pseudomonadati</taxon>
        <taxon>Pseudomonadota</taxon>
        <taxon>Gammaproteobacteria</taxon>
        <taxon>Enterobacterales</taxon>
        <taxon>Pectobacteriaceae</taxon>
        <taxon>Pectobacterium</taxon>
    </lineage>
</organism>
<dbReference type="Pfam" id="PF02065">
    <property type="entry name" value="Melibiase"/>
    <property type="match status" value="1"/>
</dbReference>
<feature type="binding site" evidence="7">
    <location>
        <begin position="440"/>
        <end position="444"/>
    </location>
    <ligand>
        <name>substrate</name>
    </ligand>
</feature>
<dbReference type="InterPro" id="IPR038417">
    <property type="entry name" value="Alpga-gal_N_sf"/>
</dbReference>
<evidence type="ECO:0000256" key="3">
    <source>
        <dbReference type="ARBA" id="ARBA00022801"/>
    </source>
</evidence>
<feature type="binding site" evidence="7">
    <location>
        <begin position="330"/>
        <end position="331"/>
    </location>
    <ligand>
        <name>substrate</name>
    </ligand>
</feature>
<comment type="catalytic activity">
    <reaction evidence="1 5">
        <text>Hydrolysis of terminal, non-reducing alpha-D-galactose residues in alpha-D-galactosides, including galactose oligosaccharides, galactomannans and galactolipids.</text>
        <dbReference type="EC" id="3.2.1.22"/>
    </reaction>
</comment>
<dbReference type="PANTHER" id="PTHR43053:SF3">
    <property type="entry name" value="ALPHA-GALACTOSIDASE C-RELATED"/>
    <property type="match status" value="1"/>
</dbReference>
<feature type="active site" description="Nucleophile" evidence="6">
    <location>
        <position position="442"/>
    </location>
</feature>
<dbReference type="EMBL" id="QZDH01000039">
    <property type="protein sequence ID" value="RJL49966.1"/>
    <property type="molecule type" value="Genomic_DNA"/>
</dbReference>
<keyword evidence="3 5" id="KW-0378">Hydrolase</keyword>
<feature type="domain" description="Glycosyl hydrolase family 36 C-terminal" evidence="8">
    <location>
        <begin position="608"/>
        <end position="695"/>
    </location>
</feature>
<dbReference type="InterPro" id="IPR050985">
    <property type="entry name" value="Alpha-glycosidase_related"/>
</dbReference>
<dbReference type="InterPro" id="IPR031704">
    <property type="entry name" value="Glyco_hydro_36_N"/>
</dbReference>
<feature type="binding site" evidence="7">
    <location>
        <position position="506"/>
    </location>
    <ligand>
        <name>substrate</name>
    </ligand>
</feature>
<feature type="domain" description="Glycosyl hydrolase family 36 N-terminal" evidence="9">
    <location>
        <begin position="24"/>
        <end position="249"/>
    </location>
</feature>
<dbReference type="Pfam" id="PF16875">
    <property type="entry name" value="Glyco_hydro_36N"/>
    <property type="match status" value="1"/>
</dbReference>
<dbReference type="Gene3D" id="2.60.40.1180">
    <property type="entry name" value="Golgi alpha-mannosidase II"/>
    <property type="match status" value="1"/>
</dbReference>
<dbReference type="InterPro" id="IPR031705">
    <property type="entry name" value="Glyco_hydro_36_C"/>
</dbReference>
<sequence>MMRDIVQLTSAQCDVIVRCAPAAEILYWGPRLRGFSPEDIVSLQRPVANGRLDVDLPLTLAMEYGRGQFGSPGIEGHRSGYDAAPIFTTTQADVQDNTLTITAEDAQAGLRLISELRLDPQTDVLQLRHTLENLRADAWQVQRLAVTLPVPERANDVMAFHGRWLREFQAHRLTLQHGGFIQESRRGRSSHEYFPAFILGESAFSEQHGAVWGVHLGWSGNHRLRADIKTDGRRVVQAEALYLPGEITLAQSESLTTPWVYAAFSDTGLNGMSQRYHTFLRQSLIQFSGDKPRPVHLNTWEGIYFDHSPEYIMQMASKAADVGVERFIIDDGWFRGRHHDQAALGDWYLDEEKYPNGLMPVIEHVKALGMEFGIWVEPEMINPDSDLFRAHPDWVLQLPGYAQPTGRYQYVLNLNQPEAFAYLLERLSWLLGEHPVDYVKWDMNRELVQPGHEGRLAADAQTRQFYRLLDTLRQRFPHVEFESCASGGGRIDYGVLERTQRFWVSDNNDALERQTIQRGMSYFFPPEVMGQHIGHARCHATYRRHTIAFRGLTALFGHMGIELDPVKADDDELEGYRHYIQLHKTLRPLLHSGTTWRVKIPDDTVQVTGVVSNDRQHAVFQVAQLRMPAYSLAGTLRFPGLQPDARYEVTLLDGPEIKTVREGGGTMRELPPWLRQPIVVSGDWLMQAGLALPVLTPETAILISLSRMGENTDDLSTT</sequence>
<evidence type="ECO:0000256" key="7">
    <source>
        <dbReference type="PIRSR" id="PIRSR005536-2"/>
    </source>
</evidence>
<dbReference type="PRINTS" id="PR00743">
    <property type="entry name" value="GLHYDRLASE36"/>
</dbReference>
<dbReference type="FunFam" id="3.20.20.70:FF:000118">
    <property type="entry name" value="Alpha-galactosidase"/>
    <property type="match status" value="1"/>
</dbReference>
<dbReference type="InterPro" id="IPR013780">
    <property type="entry name" value="Glyco_hydro_b"/>
</dbReference>
<evidence type="ECO:0000259" key="8">
    <source>
        <dbReference type="Pfam" id="PF16874"/>
    </source>
</evidence>
<dbReference type="Gene3D" id="3.20.20.70">
    <property type="entry name" value="Aldolase class I"/>
    <property type="match status" value="1"/>
</dbReference>
<dbReference type="EC" id="3.2.1.22" evidence="2 5"/>
<dbReference type="PIRSF" id="PIRSF005536">
    <property type="entry name" value="Agal"/>
    <property type="match status" value="1"/>
</dbReference>
<evidence type="ECO:0000256" key="4">
    <source>
        <dbReference type="ARBA" id="ARBA00023295"/>
    </source>
</evidence>
<evidence type="ECO:0000313" key="11">
    <source>
        <dbReference type="Proteomes" id="UP000283655"/>
    </source>
</evidence>
<accession>A0A419AU32</accession>
<reference evidence="10 11" key="1">
    <citation type="submission" date="2018-09" db="EMBL/GenBank/DDBJ databases">
        <title>Phylogenetic diversity of Pectobacterium and Dickeya strains causing blackleg disease of potato in Morocco.</title>
        <authorList>
            <person name="Oulghazi S."/>
            <person name="Moumni M."/>
            <person name="Faure D."/>
        </authorList>
    </citation>
    <scope>NUCLEOTIDE SEQUENCE [LARGE SCALE GENOMIC DNA]</scope>
    <source>
        <strain evidence="10 11">S1.15.11.2D</strain>
    </source>
</reference>
<dbReference type="PANTHER" id="PTHR43053">
    <property type="entry name" value="GLYCOSIDASE FAMILY 31"/>
    <property type="match status" value="1"/>
</dbReference>
<feature type="active site" description="Proton donor" evidence="6">
    <location>
        <position position="506"/>
    </location>
</feature>
<dbReference type="CDD" id="cd14791">
    <property type="entry name" value="GH36"/>
    <property type="match status" value="1"/>
</dbReference>
<dbReference type="GO" id="GO:0016052">
    <property type="term" value="P:carbohydrate catabolic process"/>
    <property type="evidence" value="ECO:0007669"/>
    <property type="project" value="InterPro"/>
</dbReference>
<feature type="binding site" evidence="7">
    <location>
        <position position="484"/>
    </location>
    <ligand>
        <name>substrate</name>
    </ligand>
</feature>
<dbReference type="Pfam" id="PF16874">
    <property type="entry name" value="Glyco_hydro_36C"/>
    <property type="match status" value="1"/>
</dbReference>
<evidence type="ECO:0000256" key="6">
    <source>
        <dbReference type="PIRSR" id="PIRSR005536-1"/>
    </source>
</evidence>
<feature type="binding site" evidence="7">
    <location>
        <position position="407"/>
    </location>
    <ligand>
        <name>substrate</name>
    </ligand>
</feature>
<dbReference type="InterPro" id="IPR002252">
    <property type="entry name" value="Glyco_hydro_36"/>
</dbReference>
<keyword evidence="4 5" id="KW-0326">Glycosidase</keyword>
<evidence type="ECO:0000259" key="9">
    <source>
        <dbReference type="Pfam" id="PF16875"/>
    </source>
</evidence>
<dbReference type="InterPro" id="IPR013785">
    <property type="entry name" value="Aldolase_TIM"/>
</dbReference>
<dbReference type="GO" id="GO:0004557">
    <property type="term" value="F:alpha-galactosidase activity"/>
    <property type="evidence" value="ECO:0007669"/>
    <property type="project" value="UniProtKB-UniRule"/>
</dbReference>
<name>A0A419AU32_PECCA</name>
<dbReference type="RefSeq" id="WP_119874258.1">
    <property type="nucleotide sequence ID" value="NZ_QZDH01000039.1"/>
</dbReference>
<dbReference type="Gene3D" id="2.70.98.60">
    <property type="entry name" value="alpha-galactosidase from lactobacil brevis"/>
    <property type="match status" value="1"/>
</dbReference>
<evidence type="ECO:0000313" key="10">
    <source>
        <dbReference type="EMBL" id="RJL49966.1"/>
    </source>
</evidence>
<dbReference type="SUPFAM" id="SSF51445">
    <property type="entry name" value="(Trans)glycosidases"/>
    <property type="match status" value="1"/>
</dbReference>
<evidence type="ECO:0000256" key="1">
    <source>
        <dbReference type="ARBA" id="ARBA00001255"/>
    </source>
</evidence>
<dbReference type="Proteomes" id="UP000283655">
    <property type="component" value="Unassembled WGS sequence"/>
</dbReference>
<gene>
    <name evidence="10" type="ORF">D5071_14970</name>
</gene>
<proteinExistence type="inferred from homology"/>
<comment type="similarity">
    <text evidence="5">Belongs to the glycosyl hydrolase.</text>
</comment>
<dbReference type="InterPro" id="IPR017853">
    <property type="entry name" value="GH"/>
</dbReference>
<dbReference type="AlphaFoldDB" id="A0A419AU32"/>
<feature type="binding site" evidence="7">
    <location>
        <position position="164"/>
    </location>
    <ligand>
        <name>substrate</name>
    </ligand>
</feature>
<comment type="caution">
    <text evidence="10">The sequence shown here is derived from an EMBL/GenBank/DDBJ whole genome shotgun (WGS) entry which is preliminary data.</text>
</comment>
<evidence type="ECO:0000256" key="5">
    <source>
        <dbReference type="PIRNR" id="PIRNR005536"/>
    </source>
</evidence>